<feature type="compositionally biased region" description="Polar residues" evidence="1">
    <location>
        <begin position="79"/>
        <end position="88"/>
    </location>
</feature>
<gene>
    <name evidence="2" type="ORF">BOVATA_011840</name>
</gene>
<reference evidence="2 3" key="1">
    <citation type="journal article" date="2017" name="BMC Genomics">
        <title>Whole-genome assembly of Babesia ovata and comparative genomics between closely related pathogens.</title>
        <authorList>
            <person name="Yamagishi J."/>
            <person name="Asada M."/>
            <person name="Hakimi H."/>
            <person name="Tanaka T.Q."/>
            <person name="Sugimoto C."/>
            <person name="Kawazu S."/>
        </authorList>
    </citation>
    <scope>NUCLEOTIDE SEQUENCE [LARGE SCALE GENOMIC DNA]</scope>
    <source>
        <strain evidence="2 3">Miyake</strain>
    </source>
</reference>
<dbReference type="VEuPathDB" id="PiroplasmaDB:BOVATA_011840"/>
<dbReference type="AlphaFoldDB" id="A0A2H6K9M6"/>
<dbReference type="EMBL" id="BDSA01000001">
    <property type="protein sequence ID" value="GBE59691.1"/>
    <property type="molecule type" value="Genomic_DNA"/>
</dbReference>
<dbReference type="GeneID" id="39873461"/>
<feature type="region of interest" description="Disordered" evidence="1">
    <location>
        <begin position="1"/>
        <end position="26"/>
    </location>
</feature>
<dbReference type="RefSeq" id="XP_028865934.1">
    <property type="nucleotide sequence ID" value="XM_029010101.1"/>
</dbReference>
<name>A0A2H6K9M6_9APIC</name>
<dbReference type="Proteomes" id="UP000236319">
    <property type="component" value="Unassembled WGS sequence"/>
</dbReference>
<organism evidence="2 3">
    <name type="scientific">Babesia ovata</name>
    <dbReference type="NCBI Taxonomy" id="189622"/>
    <lineage>
        <taxon>Eukaryota</taxon>
        <taxon>Sar</taxon>
        <taxon>Alveolata</taxon>
        <taxon>Apicomplexa</taxon>
        <taxon>Aconoidasida</taxon>
        <taxon>Piroplasmida</taxon>
        <taxon>Babesiidae</taxon>
        <taxon>Babesia</taxon>
    </lineage>
</organism>
<dbReference type="OrthoDB" id="365855at2759"/>
<accession>A0A2H6K9M6</accession>
<sequence>MIPYLAADELGGKRSGAPPPDSDSEAELDAFYNECISVANGETQAQPPKKRYEYVVCGIFRDPSVTANPNPEAEPAKEQAQTPGQTTPPLRMSDPIYQSPLCREFLDTLSHLTETQRVEAIHILTFQRVGDLASGVAMNFTKNAESVRSSTVKVSVHKKPSPLAGKCLIIDADDEKPFSSSADIIVRPIGDAVSSEILLVLPLCGYQVLNRVFISGHVFTNNSGNPSQVEVAVLRHYLDCNPTTPVSQDSLLVEVRCVGDGDPETYKARMREYTQLLYKYVDFALQ</sequence>
<evidence type="ECO:0000313" key="2">
    <source>
        <dbReference type="EMBL" id="GBE59691.1"/>
    </source>
</evidence>
<evidence type="ECO:0000256" key="1">
    <source>
        <dbReference type="SAM" id="MobiDB-lite"/>
    </source>
</evidence>
<keyword evidence="3" id="KW-1185">Reference proteome</keyword>
<comment type="caution">
    <text evidence="2">The sequence shown here is derived from an EMBL/GenBank/DDBJ whole genome shotgun (WGS) entry which is preliminary data.</text>
</comment>
<evidence type="ECO:0000313" key="3">
    <source>
        <dbReference type="Proteomes" id="UP000236319"/>
    </source>
</evidence>
<protein>
    <submittedName>
        <fullName evidence="2">Mediator complex subunit MED18, putative</fullName>
    </submittedName>
</protein>
<feature type="region of interest" description="Disordered" evidence="1">
    <location>
        <begin position="66"/>
        <end position="94"/>
    </location>
</feature>
<proteinExistence type="predicted"/>